<dbReference type="InParanoid" id="J4UND8"/>
<proteinExistence type="predicted"/>
<dbReference type="HOGENOM" id="CLU_1389987_0_0_1"/>
<dbReference type="CDD" id="cd09272">
    <property type="entry name" value="RNase_HI_RT_Ty1"/>
    <property type="match status" value="1"/>
</dbReference>
<dbReference type="AlphaFoldDB" id="J4UND8"/>
<gene>
    <name evidence="2" type="ORF">BBA_04497</name>
</gene>
<dbReference type="GeneID" id="19887509"/>
<dbReference type="STRING" id="655819.J4UND8"/>
<evidence type="ECO:0000256" key="1">
    <source>
        <dbReference type="SAM" id="MobiDB-lite"/>
    </source>
</evidence>
<dbReference type="Proteomes" id="UP000002762">
    <property type="component" value="Unassembled WGS sequence"/>
</dbReference>
<sequence length="196" mass="23115">MQINQSATQTRVSQEVYINQMLHKYELENTKPKKMPIDPNKSHQKATSIAPKDLLKTYQKKLDFYAQRRTNLIGLTETEDYGPIHNRYRVRGFVNDLRIPGVHIERMPLYINNESAKKLTRNPEFHNRTKYINIRHHFIRERVLGTKEINTIRVSTNYNVANMLTKALPKARLEYLLSLIGMSCAEDPLEENWYRA</sequence>
<evidence type="ECO:0000313" key="3">
    <source>
        <dbReference type="Proteomes" id="UP000002762"/>
    </source>
</evidence>
<name>J4UND8_BEAB2</name>
<reference evidence="2 3" key="1">
    <citation type="journal article" date="2012" name="Sci. Rep.">
        <title>Genomic perspectives on the evolution of fungal entomopathogenicity in Beauveria bassiana.</title>
        <authorList>
            <person name="Xiao G."/>
            <person name="Ying S.H."/>
            <person name="Zheng P."/>
            <person name="Wang Z.L."/>
            <person name="Zhang S."/>
            <person name="Xie X.Q."/>
            <person name="Shang Y."/>
            <person name="St Leger R.J."/>
            <person name="Zhao G.P."/>
            <person name="Wang C."/>
            <person name="Feng M.G."/>
        </authorList>
    </citation>
    <scope>NUCLEOTIDE SEQUENCE [LARGE SCALE GENOMIC DNA]</scope>
    <source>
        <strain evidence="2 3">ARSEF 2860</strain>
    </source>
</reference>
<feature type="region of interest" description="Disordered" evidence="1">
    <location>
        <begin position="29"/>
        <end position="48"/>
    </location>
</feature>
<keyword evidence="3" id="KW-1185">Reference proteome</keyword>
<evidence type="ECO:0000313" key="2">
    <source>
        <dbReference type="EMBL" id="EJP66557.1"/>
    </source>
</evidence>
<dbReference type="RefSeq" id="XP_008597816.1">
    <property type="nucleotide sequence ID" value="XM_008599594.1"/>
</dbReference>
<protein>
    <submittedName>
        <fullName evidence="2">Retrotransposon protein, putative, Ty1-copia subclass</fullName>
    </submittedName>
</protein>
<dbReference type="EMBL" id="JH725159">
    <property type="protein sequence ID" value="EJP66557.1"/>
    <property type="molecule type" value="Genomic_DNA"/>
</dbReference>
<organism evidence="2 3">
    <name type="scientific">Beauveria bassiana (strain ARSEF 2860)</name>
    <name type="common">White muscardine disease fungus</name>
    <name type="synonym">Tritirachium shiotae</name>
    <dbReference type="NCBI Taxonomy" id="655819"/>
    <lineage>
        <taxon>Eukaryota</taxon>
        <taxon>Fungi</taxon>
        <taxon>Dikarya</taxon>
        <taxon>Ascomycota</taxon>
        <taxon>Pezizomycotina</taxon>
        <taxon>Sordariomycetes</taxon>
        <taxon>Hypocreomycetidae</taxon>
        <taxon>Hypocreales</taxon>
        <taxon>Cordycipitaceae</taxon>
        <taxon>Beauveria</taxon>
    </lineage>
</organism>
<accession>J4UND8</accession>